<dbReference type="SUPFAM" id="SSF54427">
    <property type="entry name" value="NTF2-like"/>
    <property type="match status" value="1"/>
</dbReference>
<protein>
    <submittedName>
        <fullName evidence="2">Nuclear transport factor 2</fullName>
    </submittedName>
</protein>
<name>A0A5N5USN2_MYCPH</name>
<comment type="caution">
    <text evidence="2">The sequence shown here is derived from an EMBL/GenBank/DDBJ whole genome shotgun (WGS) entry which is preliminary data.</text>
</comment>
<dbReference type="GeneID" id="74302675"/>
<sequence>MAISPADALTAVERSPTAVAAHDRAAWVGAFTPDGVVEDPVGSAPHRGTTALTRFYDTFIGPRRIVFHRDVDLVVDTTVIRDLELEVTMTAGVTMRIPAYLRYQVAADGAEVKIAEMAAYWELPAMIGQFLRSGVRAVPAGLQLGRGLLTNQGALGTLGFLNGLRGVGPQAKRRFGDFLSAVRAGDELGLRRWLGGDIHITAGEHTPMSRAELLDRLAGTRPRKLIASGYHLAAGLDGPDGRAVLIADVTVKPLVIRRLRYYRDTGGADR</sequence>
<dbReference type="InterPro" id="IPR037401">
    <property type="entry name" value="SnoaL-like"/>
</dbReference>
<reference evidence="2 3" key="1">
    <citation type="submission" date="2012-10" db="EMBL/GenBank/DDBJ databases">
        <title>The draft sequence of the Mycobacterium pheli genome.</title>
        <authorList>
            <person name="Pettersson B.M.F."/>
            <person name="Das S."/>
            <person name="Dasgupta S."/>
            <person name="Bhattacharya A."/>
            <person name="Kirsebom L.A."/>
        </authorList>
    </citation>
    <scope>NUCLEOTIDE SEQUENCE [LARGE SCALE GENOMIC DNA]</scope>
    <source>
        <strain evidence="2 3">CCUG 21000</strain>
    </source>
</reference>
<evidence type="ECO:0000313" key="3">
    <source>
        <dbReference type="Proteomes" id="UP000325690"/>
    </source>
</evidence>
<gene>
    <name evidence="2" type="ORF">MPHL21000_21890</name>
</gene>
<organism evidence="2 3">
    <name type="scientific">Mycolicibacterium phlei DSM 43239 = CCUG 21000</name>
    <dbReference type="NCBI Taxonomy" id="1226750"/>
    <lineage>
        <taxon>Bacteria</taxon>
        <taxon>Bacillati</taxon>
        <taxon>Actinomycetota</taxon>
        <taxon>Actinomycetes</taxon>
        <taxon>Mycobacteriales</taxon>
        <taxon>Mycobacteriaceae</taxon>
        <taxon>Mycolicibacterium</taxon>
    </lineage>
</organism>
<evidence type="ECO:0000313" key="2">
    <source>
        <dbReference type="EMBL" id="KAB7752616.1"/>
    </source>
</evidence>
<dbReference type="Gene3D" id="3.10.450.50">
    <property type="match status" value="1"/>
</dbReference>
<dbReference type="AlphaFoldDB" id="A0A5N5USN2"/>
<evidence type="ECO:0000259" key="1">
    <source>
        <dbReference type="Pfam" id="PF12680"/>
    </source>
</evidence>
<dbReference type="Proteomes" id="UP000325690">
    <property type="component" value="Unassembled WGS sequence"/>
</dbReference>
<proteinExistence type="predicted"/>
<dbReference type="Pfam" id="PF12680">
    <property type="entry name" value="SnoaL_2"/>
    <property type="match status" value="1"/>
</dbReference>
<feature type="domain" description="SnoaL-like" evidence="1">
    <location>
        <begin position="12"/>
        <end position="113"/>
    </location>
</feature>
<dbReference type="EMBL" id="ANBP01000044">
    <property type="protein sequence ID" value="KAB7752616.1"/>
    <property type="molecule type" value="Genomic_DNA"/>
</dbReference>
<accession>A0A5N5USN2</accession>
<dbReference type="RefSeq" id="WP_061481815.1">
    <property type="nucleotide sequence ID" value="NZ_ANBO01000043.1"/>
</dbReference>
<keyword evidence="3" id="KW-1185">Reference proteome</keyword>
<dbReference type="InterPro" id="IPR032710">
    <property type="entry name" value="NTF2-like_dom_sf"/>
</dbReference>